<feature type="compositionally biased region" description="Low complexity" evidence="1">
    <location>
        <begin position="178"/>
        <end position="191"/>
    </location>
</feature>
<evidence type="ECO:0000256" key="1">
    <source>
        <dbReference type="SAM" id="MobiDB-lite"/>
    </source>
</evidence>
<evidence type="ECO:0000313" key="3">
    <source>
        <dbReference type="Proteomes" id="UP001385951"/>
    </source>
</evidence>
<dbReference type="AlphaFoldDB" id="A0AAW0G148"/>
<gene>
    <name evidence="2" type="ORF">QCA50_014148</name>
</gene>
<feature type="region of interest" description="Disordered" evidence="1">
    <location>
        <begin position="1"/>
        <end position="110"/>
    </location>
</feature>
<evidence type="ECO:0000313" key="2">
    <source>
        <dbReference type="EMBL" id="KAK7682765.1"/>
    </source>
</evidence>
<sequence>MTLPGGFGDEDFTDVEDENNNEEEDAGDRRASKRIRVVENQDITKGKRVSLLPAQPGQTEQDRERADRRKSRDRDAMKKRLDANKARRRSSRGRQSIGKVPPPKPSRFGFLSSAKNLVRNVWNMGAGGSKTNNATSNIPKPSTLTKQPPPPAKPLITKPPFTTGVGLGHPTSKPNAQTARVRSTSSTSTASHLQAKTAPLGSARTRSPIPSFAPTANNAGDKRVVSGGQSSIAASKRPSVVPRKVSGGAGHMRKDSNSSVGSRAISPIVPKRPSGASTLLAPTASSLAKMKSAVHPGTSNTTSTTSPRTLQSILNTPLKSPRPTKIFSRPLGDLGSPTTMPTPNKDNSLGAAASALMGGTAKPALPPKPQSLAARRPRVSRTRVIAKLGAQRAAAAASSSQTSSAPSVLKSPTSSRKRDSAGGRTRSSMGSSRRSLGVVKNGGTRVPSGGEVMMSAKKKARQSEYMRRRSGVRAARVSLAVAGASAANKRMSLGNTPLKNAFAGGVGAGAMDIADD</sequence>
<feature type="compositionally biased region" description="Polar residues" evidence="1">
    <location>
        <begin position="336"/>
        <end position="347"/>
    </location>
</feature>
<feature type="compositionally biased region" description="Basic and acidic residues" evidence="1">
    <location>
        <begin position="36"/>
        <end position="45"/>
    </location>
</feature>
<proteinExistence type="predicted"/>
<dbReference type="EMBL" id="JASBNA010000034">
    <property type="protein sequence ID" value="KAK7682765.1"/>
    <property type="molecule type" value="Genomic_DNA"/>
</dbReference>
<feature type="compositionally biased region" description="Polar residues" evidence="1">
    <location>
        <begin position="129"/>
        <end position="142"/>
    </location>
</feature>
<feature type="compositionally biased region" description="Low complexity" evidence="1">
    <location>
        <begin position="422"/>
        <end position="437"/>
    </location>
</feature>
<feature type="compositionally biased region" description="Basic and acidic residues" evidence="1">
    <location>
        <begin position="60"/>
        <end position="85"/>
    </location>
</feature>
<protein>
    <submittedName>
        <fullName evidence="2">Uncharacterized protein</fullName>
    </submittedName>
</protein>
<feature type="compositionally biased region" description="Low complexity" evidence="1">
    <location>
        <begin position="393"/>
        <end position="407"/>
    </location>
</feature>
<comment type="caution">
    <text evidence="2">The sequence shown here is derived from an EMBL/GenBank/DDBJ whole genome shotgun (WGS) entry which is preliminary data.</text>
</comment>
<feature type="compositionally biased region" description="Acidic residues" evidence="1">
    <location>
        <begin position="8"/>
        <end position="26"/>
    </location>
</feature>
<feature type="compositionally biased region" description="Polar residues" evidence="1">
    <location>
        <begin position="307"/>
        <end position="318"/>
    </location>
</feature>
<feature type="region of interest" description="Disordered" evidence="1">
    <location>
        <begin position="393"/>
        <end position="469"/>
    </location>
</feature>
<organism evidence="2 3">
    <name type="scientific">Cerrena zonata</name>
    <dbReference type="NCBI Taxonomy" id="2478898"/>
    <lineage>
        <taxon>Eukaryota</taxon>
        <taxon>Fungi</taxon>
        <taxon>Dikarya</taxon>
        <taxon>Basidiomycota</taxon>
        <taxon>Agaricomycotina</taxon>
        <taxon>Agaricomycetes</taxon>
        <taxon>Polyporales</taxon>
        <taxon>Cerrenaceae</taxon>
        <taxon>Cerrena</taxon>
    </lineage>
</organism>
<reference evidence="2 3" key="1">
    <citation type="submission" date="2022-09" db="EMBL/GenBank/DDBJ databases">
        <authorList>
            <person name="Palmer J.M."/>
        </authorList>
    </citation>
    <scope>NUCLEOTIDE SEQUENCE [LARGE SCALE GENOMIC DNA]</scope>
    <source>
        <strain evidence="2 3">DSM 7382</strain>
    </source>
</reference>
<dbReference type="Proteomes" id="UP001385951">
    <property type="component" value="Unassembled WGS sequence"/>
</dbReference>
<feature type="region of interest" description="Disordered" evidence="1">
    <location>
        <begin position="290"/>
        <end position="379"/>
    </location>
</feature>
<keyword evidence="3" id="KW-1185">Reference proteome</keyword>
<feature type="compositionally biased region" description="Low complexity" evidence="1">
    <location>
        <begin position="348"/>
        <end position="361"/>
    </location>
</feature>
<feature type="region of interest" description="Disordered" evidence="1">
    <location>
        <begin position="123"/>
        <end position="278"/>
    </location>
</feature>
<name>A0AAW0G148_9APHY</name>
<accession>A0AAW0G148</accession>